<protein>
    <recommendedName>
        <fullName evidence="5">Secreted protein</fullName>
    </recommendedName>
</protein>
<evidence type="ECO:0008006" key="5">
    <source>
        <dbReference type="Google" id="ProtNLM"/>
    </source>
</evidence>
<accession>A0A4Z2FZX6</accession>
<proteinExistence type="predicted"/>
<keyword evidence="4" id="KW-1185">Reference proteome</keyword>
<dbReference type="Proteomes" id="UP000314294">
    <property type="component" value="Unassembled WGS sequence"/>
</dbReference>
<feature type="compositionally biased region" description="Basic and acidic residues" evidence="1">
    <location>
        <begin position="152"/>
        <end position="182"/>
    </location>
</feature>
<evidence type="ECO:0000256" key="1">
    <source>
        <dbReference type="SAM" id="MobiDB-lite"/>
    </source>
</evidence>
<dbReference type="EMBL" id="SRLO01000788">
    <property type="protein sequence ID" value="TNN46450.1"/>
    <property type="molecule type" value="Genomic_DNA"/>
</dbReference>
<feature type="signal peptide" evidence="2">
    <location>
        <begin position="1"/>
        <end position="19"/>
    </location>
</feature>
<reference evidence="3 4" key="1">
    <citation type="submission" date="2019-03" db="EMBL/GenBank/DDBJ databases">
        <title>First draft genome of Liparis tanakae, snailfish: a comprehensive survey of snailfish specific genes.</title>
        <authorList>
            <person name="Kim W."/>
            <person name="Song I."/>
            <person name="Jeong J.-H."/>
            <person name="Kim D."/>
            <person name="Kim S."/>
            <person name="Ryu S."/>
            <person name="Song J.Y."/>
            <person name="Lee S.K."/>
        </authorList>
    </citation>
    <scope>NUCLEOTIDE SEQUENCE [LARGE SCALE GENOMIC DNA]</scope>
    <source>
        <tissue evidence="3">Muscle</tissue>
    </source>
</reference>
<evidence type="ECO:0000313" key="4">
    <source>
        <dbReference type="Proteomes" id="UP000314294"/>
    </source>
</evidence>
<feature type="region of interest" description="Disordered" evidence="1">
    <location>
        <begin position="152"/>
        <end position="202"/>
    </location>
</feature>
<gene>
    <name evidence="3" type="ORF">EYF80_043366</name>
</gene>
<evidence type="ECO:0000256" key="2">
    <source>
        <dbReference type="SAM" id="SignalP"/>
    </source>
</evidence>
<sequence>MISWFRVQIFLSSWFLTSSMLWAFCEENRSTRRELGPLTVAGLFLLQVERVPSCPLPASPKESIFPQEGVKASVCCLQAGCVFSYTSFISTNHRPAYELHEICVTTLPMSSNTFLGLTSWWVELCPSWPYPPAPNVNTPPSCSREEPMFRFLREPDHENQTTRTRPLDPDHENQTRRTRPGEPDQENQPRRTRPREPDHEWR</sequence>
<evidence type="ECO:0000313" key="3">
    <source>
        <dbReference type="EMBL" id="TNN46450.1"/>
    </source>
</evidence>
<keyword evidence="2" id="KW-0732">Signal</keyword>
<feature type="chain" id="PRO_5021281134" description="Secreted protein" evidence="2">
    <location>
        <begin position="20"/>
        <end position="202"/>
    </location>
</feature>
<comment type="caution">
    <text evidence="3">The sequence shown here is derived from an EMBL/GenBank/DDBJ whole genome shotgun (WGS) entry which is preliminary data.</text>
</comment>
<organism evidence="3 4">
    <name type="scientific">Liparis tanakae</name>
    <name type="common">Tanaka's snailfish</name>
    <dbReference type="NCBI Taxonomy" id="230148"/>
    <lineage>
        <taxon>Eukaryota</taxon>
        <taxon>Metazoa</taxon>
        <taxon>Chordata</taxon>
        <taxon>Craniata</taxon>
        <taxon>Vertebrata</taxon>
        <taxon>Euteleostomi</taxon>
        <taxon>Actinopterygii</taxon>
        <taxon>Neopterygii</taxon>
        <taxon>Teleostei</taxon>
        <taxon>Neoteleostei</taxon>
        <taxon>Acanthomorphata</taxon>
        <taxon>Eupercaria</taxon>
        <taxon>Perciformes</taxon>
        <taxon>Cottioidei</taxon>
        <taxon>Cottales</taxon>
        <taxon>Liparidae</taxon>
        <taxon>Liparis</taxon>
    </lineage>
</organism>
<dbReference type="AlphaFoldDB" id="A0A4Z2FZX6"/>
<name>A0A4Z2FZX6_9TELE</name>